<gene>
    <name evidence="3" type="ORF">MOMUL_08000</name>
</gene>
<dbReference type="InterPro" id="IPR036938">
    <property type="entry name" value="PAP2/HPO_sf"/>
</dbReference>
<name>A0A151AZQ0_9FIRM</name>
<feature type="transmembrane region" description="Helical" evidence="1">
    <location>
        <begin position="81"/>
        <end position="99"/>
    </location>
</feature>
<sequence>MSRHRLILLAIAMILIFFLLAAAIPHVTILELLVLAGLMTLRTPPATHFFKFITFFGTPAFFYPATAALSLAYYTRRRWQGFWAVLITMNITWGIMEWLKNFYHRPRPSLGPLEPAPGFSFPSGHAMMGTVFFGLLALWLLKTCPPRCRSRVVPVTLIFLLLLGFSRLYLGVHYPTDILAGYAAGMSILALFLAWWNEG</sequence>
<comment type="caution">
    <text evidence="3">The sequence shown here is derived from an EMBL/GenBank/DDBJ whole genome shotgun (WGS) entry which is preliminary data.</text>
</comment>
<feature type="transmembrane region" description="Helical" evidence="1">
    <location>
        <begin position="49"/>
        <end position="74"/>
    </location>
</feature>
<dbReference type="PANTHER" id="PTHR14969">
    <property type="entry name" value="SPHINGOSINE-1-PHOSPHATE PHOSPHOHYDROLASE"/>
    <property type="match status" value="1"/>
</dbReference>
<dbReference type="SUPFAM" id="SSF48317">
    <property type="entry name" value="Acid phosphatase/Vanadium-dependent haloperoxidase"/>
    <property type="match status" value="1"/>
</dbReference>
<feature type="transmembrane region" description="Helical" evidence="1">
    <location>
        <begin position="119"/>
        <end position="140"/>
    </location>
</feature>
<keyword evidence="1" id="KW-1133">Transmembrane helix</keyword>
<evidence type="ECO:0000313" key="3">
    <source>
        <dbReference type="EMBL" id="KYH33022.1"/>
    </source>
</evidence>
<accession>A0A151AZQ0</accession>
<feature type="domain" description="Phosphatidic acid phosphatase type 2/haloperoxidase" evidence="2">
    <location>
        <begin position="80"/>
        <end position="193"/>
    </location>
</feature>
<keyword evidence="1" id="KW-0812">Transmembrane</keyword>
<feature type="transmembrane region" description="Helical" evidence="1">
    <location>
        <begin position="178"/>
        <end position="196"/>
    </location>
</feature>
<proteinExistence type="predicted"/>
<dbReference type="InterPro" id="IPR000326">
    <property type="entry name" value="PAP2/HPO"/>
</dbReference>
<protein>
    <submittedName>
        <fullName evidence="3">Phosphatidylglycerophosphatase B</fullName>
    </submittedName>
</protein>
<reference evidence="3 4" key="1">
    <citation type="submission" date="2016-02" db="EMBL/GenBank/DDBJ databases">
        <title>Genome sequence of Moorella mulderi DSM 14980.</title>
        <authorList>
            <person name="Poehlein A."/>
            <person name="Daniel R."/>
        </authorList>
    </citation>
    <scope>NUCLEOTIDE SEQUENCE [LARGE SCALE GENOMIC DNA]</scope>
    <source>
        <strain evidence="3 4">DSM 14980</strain>
    </source>
</reference>
<evidence type="ECO:0000256" key="1">
    <source>
        <dbReference type="SAM" id="Phobius"/>
    </source>
</evidence>
<dbReference type="PATRIC" id="fig|1122241.3.peg.843"/>
<feature type="transmembrane region" description="Helical" evidence="1">
    <location>
        <begin position="152"/>
        <end position="172"/>
    </location>
</feature>
<dbReference type="AlphaFoldDB" id="A0A151AZQ0"/>
<keyword evidence="4" id="KW-1185">Reference proteome</keyword>
<dbReference type="CDD" id="cd03392">
    <property type="entry name" value="PAP2_like_2"/>
    <property type="match status" value="1"/>
</dbReference>
<evidence type="ECO:0000313" key="4">
    <source>
        <dbReference type="Proteomes" id="UP000075670"/>
    </source>
</evidence>
<dbReference type="RefSeq" id="WP_062281798.1">
    <property type="nucleotide sequence ID" value="NZ_LTBC01000002.1"/>
</dbReference>
<dbReference type="SMART" id="SM00014">
    <property type="entry name" value="acidPPc"/>
    <property type="match status" value="1"/>
</dbReference>
<dbReference type="PANTHER" id="PTHR14969:SF13">
    <property type="entry name" value="AT30094P"/>
    <property type="match status" value="1"/>
</dbReference>
<keyword evidence="1" id="KW-0472">Membrane</keyword>
<dbReference type="EMBL" id="LTBC01000002">
    <property type="protein sequence ID" value="KYH33022.1"/>
    <property type="molecule type" value="Genomic_DNA"/>
</dbReference>
<organism evidence="3 4">
    <name type="scientific">Moorella mulderi DSM 14980</name>
    <dbReference type="NCBI Taxonomy" id="1122241"/>
    <lineage>
        <taxon>Bacteria</taxon>
        <taxon>Bacillati</taxon>
        <taxon>Bacillota</taxon>
        <taxon>Clostridia</taxon>
        <taxon>Neomoorellales</taxon>
        <taxon>Neomoorellaceae</taxon>
        <taxon>Neomoorella</taxon>
    </lineage>
</organism>
<dbReference type="Gene3D" id="1.20.144.10">
    <property type="entry name" value="Phosphatidic acid phosphatase type 2/haloperoxidase"/>
    <property type="match status" value="2"/>
</dbReference>
<dbReference type="Pfam" id="PF01569">
    <property type="entry name" value="PAP2"/>
    <property type="match status" value="1"/>
</dbReference>
<evidence type="ECO:0000259" key="2">
    <source>
        <dbReference type="SMART" id="SM00014"/>
    </source>
</evidence>
<dbReference type="Proteomes" id="UP000075670">
    <property type="component" value="Unassembled WGS sequence"/>
</dbReference>